<sequence length="171" mass="20861">MSLRSLQWSLLLLLLFRFLVTWHLSLPPHHVTIVNWMYFYESIYRQDFHFTLQEHSKYSHQNPFLVILVILHPSDEKVRQAIRVTWGAKKSWWRYERSGANKICKMTRHIKSIKSEDIYVWICLNLLKVDIYIPENTNLFFLYRNHLDVYQLRCVTEAHDFSSKEIITFWQ</sequence>
<evidence type="ECO:0000313" key="2">
    <source>
        <dbReference type="EMBL" id="OWK09780.1"/>
    </source>
</evidence>
<proteinExistence type="predicted"/>
<dbReference type="AlphaFoldDB" id="A0A212CUV3"/>
<dbReference type="EMBL" id="MKHE01000012">
    <property type="protein sequence ID" value="OWK09780.1"/>
    <property type="molecule type" value="Genomic_DNA"/>
</dbReference>
<evidence type="ECO:0000313" key="3">
    <source>
        <dbReference type="Proteomes" id="UP000242450"/>
    </source>
</evidence>
<feature type="chain" id="PRO_5013233598" evidence="1">
    <location>
        <begin position="22"/>
        <end position="171"/>
    </location>
</feature>
<organism evidence="2 3">
    <name type="scientific">Cervus elaphus hippelaphus</name>
    <name type="common">European red deer</name>
    <dbReference type="NCBI Taxonomy" id="46360"/>
    <lineage>
        <taxon>Eukaryota</taxon>
        <taxon>Metazoa</taxon>
        <taxon>Chordata</taxon>
        <taxon>Craniata</taxon>
        <taxon>Vertebrata</taxon>
        <taxon>Euteleostomi</taxon>
        <taxon>Mammalia</taxon>
        <taxon>Eutheria</taxon>
        <taxon>Laurasiatheria</taxon>
        <taxon>Artiodactyla</taxon>
        <taxon>Ruminantia</taxon>
        <taxon>Pecora</taxon>
        <taxon>Cervidae</taxon>
        <taxon>Cervinae</taxon>
        <taxon>Cervus</taxon>
    </lineage>
</organism>
<dbReference type="Proteomes" id="UP000242450">
    <property type="component" value="Chromosome 12"/>
</dbReference>
<dbReference type="OrthoDB" id="5957813at2759"/>
<accession>A0A212CUV3</accession>
<protein>
    <submittedName>
        <fullName evidence="2">Uncharacterized protein</fullName>
    </submittedName>
</protein>
<reference evidence="2 3" key="1">
    <citation type="journal article" date="2018" name="Mol. Genet. Genomics">
        <title>The red deer Cervus elaphus genome CerEla1.0: sequencing, annotating, genes, and chromosomes.</title>
        <authorList>
            <person name="Bana N.A."/>
            <person name="Nyiri A."/>
            <person name="Nagy J."/>
            <person name="Frank K."/>
            <person name="Nagy T."/>
            <person name="Steger V."/>
            <person name="Schiller M."/>
            <person name="Lakatos P."/>
            <person name="Sugar L."/>
            <person name="Horn P."/>
            <person name="Barta E."/>
            <person name="Orosz L."/>
        </authorList>
    </citation>
    <scope>NUCLEOTIDE SEQUENCE [LARGE SCALE GENOMIC DNA]</scope>
    <source>
        <strain evidence="2">Hungarian</strain>
    </source>
</reference>
<gene>
    <name evidence="2" type="ORF">Celaphus_00006074</name>
</gene>
<evidence type="ECO:0000256" key="1">
    <source>
        <dbReference type="SAM" id="SignalP"/>
    </source>
</evidence>
<feature type="non-terminal residue" evidence="2">
    <location>
        <position position="171"/>
    </location>
</feature>
<comment type="caution">
    <text evidence="2">The sequence shown here is derived from an EMBL/GenBank/DDBJ whole genome shotgun (WGS) entry which is preliminary data.</text>
</comment>
<keyword evidence="1" id="KW-0732">Signal</keyword>
<feature type="signal peptide" evidence="1">
    <location>
        <begin position="1"/>
        <end position="21"/>
    </location>
</feature>
<keyword evidence="3" id="KW-1185">Reference proteome</keyword>
<name>A0A212CUV3_CEREH</name>